<comment type="caution">
    <text evidence="1">The sequence shown here is derived from an EMBL/GenBank/DDBJ whole genome shotgun (WGS) entry which is preliminary data.</text>
</comment>
<evidence type="ECO:0000313" key="1">
    <source>
        <dbReference type="EMBL" id="OGL48923.1"/>
    </source>
</evidence>
<dbReference type="Pfam" id="PF08843">
    <property type="entry name" value="AbiEii"/>
    <property type="match status" value="1"/>
</dbReference>
<dbReference type="EMBL" id="MGDD01000025">
    <property type="protein sequence ID" value="OGL48923.1"/>
    <property type="molecule type" value="Genomic_DNA"/>
</dbReference>
<name>A0A1F7S542_9BACT</name>
<organism evidence="1 2">
    <name type="scientific">Candidatus Schekmanbacteria bacterium RBG_13_48_7</name>
    <dbReference type="NCBI Taxonomy" id="1817878"/>
    <lineage>
        <taxon>Bacteria</taxon>
        <taxon>Candidatus Schekmaniibacteriota</taxon>
    </lineage>
</organism>
<proteinExistence type="predicted"/>
<evidence type="ECO:0000313" key="2">
    <source>
        <dbReference type="Proteomes" id="UP000179266"/>
    </source>
</evidence>
<dbReference type="InterPro" id="IPR014942">
    <property type="entry name" value="AbiEii"/>
</dbReference>
<gene>
    <name evidence="1" type="ORF">A2161_00220</name>
</gene>
<dbReference type="AlphaFoldDB" id="A0A1F7S542"/>
<reference evidence="1 2" key="1">
    <citation type="journal article" date="2016" name="Nat. Commun.">
        <title>Thousands of microbial genomes shed light on interconnected biogeochemical processes in an aquifer system.</title>
        <authorList>
            <person name="Anantharaman K."/>
            <person name="Brown C.T."/>
            <person name="Hug L.A."/>
            <person name="Sharon I."/>
            <person name="Castelle C.J."/>
            <person name="Probst A.J."/>
            <person name="Thomas B.C."/>
            <person name="Singh A."/>
            <person name="Wilkins M.J."/>
            <person name="Karaoz U."/>
            <person name="Brodie E.L."/>
            <person name="Williams K.H."/>
            <person name="Hubbard S.S."/>
            <person name="Banfield J.F."/>
        </authorList>
    </citation>
    <scope>NUCLEOTIDE SEQUENCE [LARGE SCALE GENOMIC DNA]</scope>
</reference>
<evidence type="ECO:0008006" key="3">
    <source>
        <dbReference type="Google" id="ProtNLM"/>
    </source>
</evidence>
<protein>
    <recommendedName>
        <fullName evidence="3">Nucleotidyl transferase AbiEii/AbiGii toxin family protein</fullName>
    </recommendedName>
</protein>
<dbReference type="Gene3D" id="3.10.450.620">
    <property type="entry name" value="JHP933, nucleotidyltransferase-like core domain"/>
    <property type="match status" value="1"/>
</dbReference>
<sequence>MKQYDQVYIRESEVMQVIILHNLYSLKESNDIFFQGGTAIRLCYNGRRFSEDLDFVSHLTSDKIALLLKSITGQVRNGLVAHYGRGELELTEKGRSRESMYSAFFRFQPEGSQRKISVKLEFEGLRENSKPLINRMILYMLPVVRQMLVSGEFVMPNLSSIIMVQTPEEILSDKIRAIFERTYLKGRDFYDIWYLSSIFNIKCDPQLVMKKIEMYRTTFRSLRSPVFFLKPGKNDKGVIIDAINQDLERFLPAQELEIFSQDRFKAFFNSLKNVVLHVQDIEQFKQSRR</sequence>
<accession>A0A1F7S542</accession>
<dbReference type="Proteomes" id="UP000179266">
    <property type="component" value="Unassembled WGS sequence"/>
</dbReference>